<feature type="compositionally biased region" description="Low complexity" evidence="7">
    <location>
        <begin position="885"/>
        <end position="899"/>
    </location>
</feature>
<feature type="region of interest" description="Disordered" evidence="7">
    <location>
        <begin position="72"/>
        <end position="110"/>
    </location>
</feature>
<feature type="signal peptide" evidence="8">
    <location>
        <begin position="1"/>
        <end position="19"/>
    </location>
</feature>
<feature type="compositionally biased region" description="Low complexity" evidence="7">
    <location>
        <begin position="914"/>
        <end position="932"/>
    </location>
</feature>
<dbReference type="RefSeq" id="XP_025595782.1">
    <property type="nucleotide sequence ID" value="XM_025744793.1"/>
</dbReference>
<dbReference type="InterPro" id="IPR046347">
    <property type="entry name" value="bZIP_sf"/>
</dbReference>
<feature type="compositionally biased region" description="Low complexity" evidence="7">
    <location>
        <begin position="230"/>
        <end position="245"/>
    </location>
</feature>
<dbReference type="PANTHER" id="PTHR13044">
    <property type="entry name" value="ACTIVATING TRANSCRIPTION FACTOR ATF 4/5"/>
    <property type="match status" value="1"/>
</dbReference>
<dbReference type="InterPro" id="IPR004827">
    <property type="entry name" value="bZIP"/>
</dbReference>
<dbReference type="EMBL" id="KZ819304">
    <property type="protein sequence ID" value="PWN95503.1"/>
    <property type="molecule type" value="Genomic_DNA"/>
</dbReference>
<dbReference type="Gene3D" id="1.20.5.170">
    <property type="match status" value="1"/>
</dbReference>
<feature type="chain" id="PRO_5016300441" description="BZIP domain-containing protein" evidence="8">
    <location>
        <begin position="20"/>
        <end position="992"/>
    </location>
</feature>
<accession>A0A316Z5S9</accession>
<evidence type="ECO:0000256" key="1">
    <source>
        <dbReference type="ARBA" id="ARBA00004123"/>
    </source>
</evidence>
<feature type="compositionally biased region" description="Basic residues" evidence="7">
    <location>
        <begin position="688"/>
        <end position="701"/>
    </location>
</feature>
<keyword evidence="4" id="KW-0804">Transcription</keyword>
<dbReference type="PROSITE" id="PS00036">
    <property type="entry name" value="BZIP_BASIC"/>
    <property type="match status" value="1"/>
</dbReference>
<dbReference type="OrthoDB" id="1939598at2759"/>
<gene>
    <name evidence="10" type="ORF">FA09DRAFT_347112</name>
</gene>
<dbReference type="Proteomes" id="UP000245946">
    <property type="component" value="Unassembled WGS sequence"/>
</dbReference>
<comment type="subcellular location">
    <subcellularLocation>
        <location evidence="1">Nucleus</location>
    </subcellularLocation>
</comment>
<evidence type="ECO:0000313" key="11">
    <source>
        <dbReference type="Proteomes" id="UP000245946"/>
    </source>
</evidence>
<keyword evidence="3" id="KW-0238">DNA-binding</keyword>
<keyword evidence="8" id="KW-0732">Signal</keyword>
<dbReference type="CDD" id="cd14705">
    <property type="entry name" value="bZIP_Zip1"/>
    <property type="match status" value="1"/>
</dbReference>
<evidence type="ECO:0000256" key="2">
    <source>
        <dbReference type="ARBA" id="ARBA00023015"/>
    </source>
</evidence>
<feature type="compositionally biased region" description="Low complexity" evidence="7">
    <location>
        <begin position="350"/>
        <end position="360"/>
    </location>
</feature>
<keyword evidence="6" id="KW-0175">Coiled coil</keyword>
<dbReference type="GO" id="GO:0000977">
    <property type="term" value="F:RNA polymerase II transcription regulatory region sequence-specific DNA binding"/>
    <property type="evidence" value="ECO:0007669"/>
    <property type="project" value="TreeGrafter"/>
</dbReference>
<feature type="region of interest" description="Disordered" evidence="7">
    <location>
        <begin position="390"/>
        <end position="437"/>
    </location>
</feature>
<dbReference type="SMART" id="SM00338">
    <property type="entry name" value="BRLZ"/>
    <property type="match status" value="1"/>
</dbReference>
<evidence type="ECO:0000256" key="5">
    <source>
        <dbReference type="ARBA" id="ARBA00023242"/>
    </source>
</evidence>
<feature type="region of interest" description="Disordered" evidence="7">
    <location>
        <begin position="494"/>
        <end position="548"/>
    </location>
</feature>
<protein>
    <recommendedName>
        <fullName evidence="9">BZIP domain-containing protein</fullName>
    </recommendedName>
</protein>
<dbReference type="STRING" id="58919.A0A316Z5S9"/>
<dbReference type="Pfam" id="PF07716">
    <property type="entry name" value="bZIP_2"/>
    <property type="match status" value="1"/>
</dbReference>
<feature type="region of interest" description="Disordered" evidence="7">
    <location>
        <begin position="230"/>
        <end position="283"/>
    </location>
</feature>
<evidence type="ECO:0000256" key="3">
    <source>
        <dbReference type="ARBA" id="ARBA00023125"/>
    </source>
</evidence>
<dbReference type="GeneID" id="37272337"/>
<organism evidence="10 11">
    <name type="scientific">Tilletiopsis washingtonensis</name>
    <dbReference type="NCBI Taxonomy" id="58919"/>
    <lineage>
        <taxon>Eukaryota</taxon>
        <taxon>Fungi</taxon>
        <taxon>Dikarya</taxon>
        <taxon>Basidiomycota</taxon>
        <taxon>Ustilaginomycotina</taxon>
        <taxon>Exobasidiomycetes</taxon>
        <taxon>Entylomatales</taxon>
        <taxon>Entylomatales incertae sedis</taxon>
        <taxon>Tilletiopsis</taxon>
    </lineage>
</organism>
<reference evidence="10 11" key="1">
    <citation type="journal article" date="2018" name="Mol. Biol. Evol.">
        <title>Broad Genomic Sampling Reveals a Smut Pathogenic Ancestry of the Fungal Clade Ustilaginomycotina.</title>
        <authorList>
            <person name="Kijpornyongpan T."/>
            <person name="Mondo S.J."/>
            <person name="Barry K."/>
            <person name="Sandor L."/>
            <person name="Lee J."/>
            <person name="Lipzen A."/>
            <person name="Pangilinan J."/>
            <person name="LaButti K."/>
            <person name="Hainaut M."/>
            <person name="Henrissat B."/>
            <person name="Grigoriev I.V."/>
            <person name="Spatafora J.W."/>
            <person name="Aime M.C."/>
        </authorList>
    </citation>
    <scope>NUCLEOTIDE SEQUENCE [LARGE SCALE GENOMIC DNA]</scope>
    <source>
        <strain evidence="10 11">MCA 4186</strain>
    </source>
</reference>
<feature type="compositionally biased region" description="Low complexity" evidence="7">
    <location>
        <begin position="494"/>
        <end position="529"/>
    </location>
</feature>
<dbReference type="AlphaFoldDB" id="A0A316Z5S9"/>
<feature type="compositionally biased region" description="Basic and acidic residues" evidence="7">
    <location>
        <begin position="32"/>
        <end position="45"/>
    </location>
</feature>
<feature type="coiled-coil region" evidence="6">
    <location>
        <begin position="795"/>
        <end position="822"/>
    </location>
</feature>
<proteinExistence type="predicted"/>
<dbReference type="PANTHER" id="PTHR13044:SF14">
    <property type="entry name" value="CRYPTOCEPHAL, ISOFORM A"/>
    <property type="match status" value="1"/>
</dbReference>
<dbReference type="GO" id="GO:0001228">
    <property type="term" value="F:DNA-binding transcription activator activity, RNA polymerase II-specific"/>
    <property type="evidence" value="ECO:0007669"/>
    <property type="project" value="TreeGrafter"/>
</dbReference>
<dbReference type="GO" id="GO:0005634">
    <property type="term" value="C:nucleus"/>
    <property type="evidence" value="ECO:0007669"/>
    <property type="project" value="UniProtKB-SubCell"/>
</dbReference>
<feature type="region of interest" description="Disordered" evidence="7">
    <location>
        <begin position="663"/>
        <end position="784"/>
    </location>
</feature>
<evidence type="ECO:0000259" key="9">
    <source>
        <dbReference type="PROSITE" id="PS00036"/>
    </source>
</evidence>
<feature type="region of interest" description="Disordered" evidence="7">
    <location>
        <begin position="180"/>
        <end position="208"/>
    </location>
</feature>
<sequence length="992" mass="103432">MRSFLLTCLVLVQASFALADMPIKTRRAPRCGTEEERQSRRDAPDGRPASGERSAQRTLDLLVLVADGAGRGEAAQQHGDTAPDARPAPGGTLDAGRAAAPPRLSHARPRRPLVARCPLCAASRLRAAARADQSHTPAFSHQPLLRPLLIHPSRSSARRTHLTLSSSDARWLACFSHGRALPSEPPRRLPQPVSAPAPFRPASAAGSMASMPFDDPSSFLFGLNQFASPPANSPAGANASGSSSAHGARGRTDSLLGGLDGFGSDIGGPAPTAGSRAGAGGDEDAGLLAQGSFAEQLALWTNANFSFDGPTGHALLAEDDKEKDKDNRRETDQEKADREADEADRRRAQAHASGRAADALAARDREMRDDPTHREHQEQSLLAQQQHYFAPPSSRADEARRPGFEMHGRDSEPRTTGQQAPQHAQNHGGQQPSPYAHLTPAQQQNIQHMQATQAQMAAHFQAQLAQGAGAAAAPQFWNGMSNAPNPFQALMFNQPQHQQQQQVQQPQHQPQQQPAPAQQQQHQMQQQQQHHGHHVQSPPPPPSGGPDLASALALQQLLASNPLALASLGNMAAFNPQLAALLGQLNGAQNAAAFGQPQAPAAPAVNHMQHQAAPAPSLATFGSGLHSWTMPAGFGQPAPVNGALSPTVGPTFTPVAAPAAAAAAAPSAENSHDTSLESTAGAGANSSSKKKKVASRGHSRAASHSDEIVDDAEPNGDASMRASPEASDRHESAEERARNAADRALARDEIPPLRLIDTGNPEADAEANRAAIEEDKRRRNTAASARFRIKKKQREAALEATSRDLRARVAELETENERLRTENGWLKGLIHVKPDQKPPGMPAGISNGAAAGPSRNVAGTTRIVPGPGNIPRPTMNGQTAANGVRAPNAAQPARAPLANGQPVAPGVSAAPLRNPTTNGTATATPSTAQQPTVPRSRDSGLAPRGVGTETAAPVAAAAAAPASAPAVASKPAAAAVNGAAAAAAGLKRDREE</sequence>
<evidence type="ECO:0000256" key="4">
    <source>
        <dbReference type="ARBA" id="ARBA00023163"/>
    </source>
</evidence>
<feature type="compositionally biased region" description="Basic and acidic residues" evidence="7">
    <location>
        <begin position="726"/>
        <end position="751"/>
    </location>
</feature>
<name>A0A316Z5S9_9BASI</name>
<feature type="compositionally biased region" description="Basic and acidic residues" evidence="7">
    <location>
        <begin position="395"/>
        <end position="413"/>
    </location>
</feature>
<keyword evidence="11" id="KW-1185">Reference proteome</keyword>
<dbReference type="SUPFAM" id="SSF57959">
    <property type="entry name" value="Leucine zipper domain"/>
    <property type="match status" value="1"/>
</dbReference>
<evidence type="ECO:0000256" key="6">
    <source>
        <dbReference type="SAM" id="Coils"/>
    </source>
</evidence>
<feature type="compositionally biased region" description="Basic and acidic residues" evidence="7">
    <location>
        <begin position="316"/>
        <end position="347"/>
    </location>
</feature>
<feature type="domain" description="BZIP" evidence="9">
    <location>
        <begin position="776"/>
        <end position="790"/>
    </location>
</feature>
<feature type="region of interest" description="Disordered" evidence="7">
    <location>
        <begin position="311"/>
        <end position="361"/>
    </location>
</feature>
<evidence type="ECO:0000256" key="7">
    <source>
        <dbReference type="SAM" id="MobiDB-lite"/>
    </source>
</evidence>
<keyword evidence="2" id="KW-0805">Transcription regulation</keyword>
<keyword evidence="5" id="KW-0539">Nucleus</keyword>
<evidence type="ECO:0000256" key="8">
    <source>
        <dbReference type="SAM" id="SignalP"/>
    </source>
</evidence>
<evidence type="ECO:0000313" key="10">
    <source>
        <dbReference type="EMBL" id="PWN95503.1"/>
    </source>
</evidence>
<feature type="region of interest" description="Disordered" evidence="7">
    <location>
        <begin position="831"/>
        <end position="953"/>
    </location>
</feature>
<feature type="region of interest" description="Disordered" evidence="7">
    <location>
        <begin position="28"/>
        <end position="57"/>
    </location>
</feature>
<feature type="compositionally biased region" description="Polar residues" evidence="7">
    <location>
        <begin position="414"/>
        <end position="433"/>
    </location>
</feature>